<evidence type="ECO:0000313" key="1">
    <source>
        <dbReference type="EMBL" id="OBZ72227.1"/>
    </source>
</evidence>
<protein>
    <submittedName>
        <fullName evidence="1">Uncharacterized protein</fullName>
    </submittedName>
</protein>
<dbReference type="AlphaFoldDB" id="A0A1C7M6T8"/>
<comment type="caution">
    <text evidence="1">The sequence shown here is derived from an EMBL/GenBank/DDBJ whole genome shotgun (WGS) entry which is preliminary data.</text>
</comment>
<organism evidence="1 2">
    <name type="scientific">Grifola frondosa</name>
    <name type="common">Maitake</name>
    <name type="synonym">Polyporus frondosus</name>
    <dbReference type="NCBI Taxonomy" id="5627"/>
    <lineage>
        <taxon>Eukaryota</taxon>
        <taxon>Fungi</taxon>
        <taxon>Dikarya</taxon>
        <taxon>Basidiomycota</taxon>
        <taxon>Agaricomycotina</taxon>
        <taxon>Agaricomycetes</taxon>
        <taxon>Polyporales</taxon>
        <taxon>Grifolaceae</taxon>
        <taxon>Grifola</taxon>
    </lineage>
</organism>
<proteinExistence type="predicted"/>
<sequence>MDMHSTSEEAAFSLTFTGMAVYVYGHAPQVNYWYNVNYIGRFLANPDPKVGLLFSATDLNYSTNVITCQSGVGGMTITGFIITVGMPLSDNGTKVQTRNVSAFTNDGTLNPVFTTNDPYWGNSTYNDGEYLSIGSSTLPPHSNTTAFAMYGALGSEDGEYTVLVSPDVSLGQTLNTQFNASSQWRAVDQLKYLATNMNSSLSYKVDILNNGQYSHSQFELSNFVLYGFSPSM</sequence>
<dbReference type="STRING" id="5627.A0A1C7M6T8"/>
<keyword evidence="2" id="KW-1185">Reference proteome</keyword>
<accession>A0A1C7M6T8</accession>
<gene>
    <name evidence="1" type="ORF">A0H81_07946</name>
</gene>
<dbReference type="EMBL" id="LUGG01000009">
    <property type="protein sequence ID" value="OBZ72227.1"/>
    <property type="molecule type" value="Genomic_DNA"/>
</dbReference>
<reference evidence="1 2" key="1">
    <citation type="submission" date="2016-03" db="EMBL/GenBank/DDBJ databases">
        <title>Whole genome sequencing of Grifola frondosa 9006-11.</title>
        <authorList>
            <person name="Min B."/>
            <person name="Park H."/>
            <person name="Kim J.-G."/>
            <person name="Cho H."/>
            <person name="Oh Y.-L."/>
            <person name="Kong W.-S."/>
            <person name="Choi I.-G."/>
        </authorList>
    </citation>
    <scope>NUCLEOTIDE SEQUENCE [LARGE SCALE GENOMIC DNA]</scope>
    <source>
        <strain evidence="1 2">9006-11</strain>
    </source>
</reference>
<dbReference type="Proteomes" id="UP000092993">
    <property type="component" value="Unassembled WGS sequence"/>
</dbReference>
<name>A0A1C7M6T8_GRIFR</name>
<evidence type="ECO:0000313" key="2">
    <source>
        <dbReference type="Proteomes" id="UP000092993"/>
    </source>
</evidence>
<dbReference type="OrthoDB" id="2576334at2759"/>